<evidence type="ECO:0000313" key="6">
    <source>
        <dbReference type="Proteomes" id="UP000283585"/>
    </source>
</evidence>
<gene>
    <name evidence="5" type="ORF">DW040_07980</name>
    <name evidence="4" type="ORF">DWZ12_02620</name>
</gene>
<dbReference type="EMBL" id="QRSS01000002">
    <property type="protein sequence ID" value="RGQ07322.1"/>
    <property type="molecule type" value="Genomic_DNA"/>
</dbReference>
<comment type="caution">
    <text evidence="5">The sequence shown here is derived from an EMBL/GenBank/DDBJ whole genome shotgun (WGS) entry which is preliminary data.</text>
</comment>
<dbReference type="Pfam" id="PF19481">
    <property type="entry name" value="DUF6017"/>
    <property type="match status" value="1"/>
</dbReference>
<reference evidence="6 7" key="1">
    <citation type="submission" date="2018-08" db="EMBL/GenBank/DDBJ databases">
        <title>A genome reference for cultivated species of the human gut microbiota.</title>
        <authorList>
            <person name="Zou Y."/>
            <person name="Xue W."/>
            <person name="Luo G."/>
        </authorList>
    </citation>
    <scope>NUCLEOTIDE SEQUENCE [LARGE SCALE GENOMIC DNA]</scope>
    <source>
        <strain evidence="4 6">AF29-2BH</strain>
        <strain evidence="5 7">AF39-4</strain>
    </source>
</reference>
<organism evidence="5 7">
    <name type="scientific">Blautia obeum</name>
    <dbReference type="NCBI Taxonomy" id="40520"/>
    <lineage>
        <taxon>Bacteria</taxon>
        <taxon>Bacillati</taxon>
        <taxon>Bacillota</taxon>
        <taxon>Clostridia</taxon>
        <taxon>Lachnospirales</taxon>
        <taxon>Lachnospiraceae</taxon>
        <taxon>Blautia</taxon>
    </lineage>
</organism>
<dbReference type="Proteomes" id="UP000284267">
    <property type="component" value="Unassembled WGS sequence"/>
</dbReference>
<dbReference type="AlphaFoldDB" id="A0A415HQ39"/>
<feature type="domain" description="DUF6017" evidence="3">
    <location>
        <begin position="242"/>
        <end position="372"/>
    </location>
</feature>
<evidence type="ECO:0000259" key="3">
    <source>
        <dbReference type="Pfam" id="PF19481"/>
    </source>
</evidence>
<dbReference type="InterPro" id="IPR046059">
    <property type="entry name" value="DUF6017"/>
</dbReference>
<dbReference type="Proteomes" id="UP000283585">
    <property type="component" value="Unassembled WGS sequence"/>
</dbReference>
<accession>A0A415HQ39</accession>
<evidence type="ECO:0000256" key="1">
    <source>
        <dbReference type="SAM" id="MobiDB-lite"/>
    </source>
</evidence>
<proteinExistence type="predicted"/>
<feature type="compositionally biased region" description="Basic and acidic residues" evidence="1">
    <location>
        <begin position="154"/>
        <end position="175"/>
    </location>
</feature>
<evidence type="ECO:0000259" key="2">
    <source>
        <dbReference type="Pfam" id="PF06970"/>
    </source>
</evidence>
<evidence type="ECO:0000313" key="7">
    <source>
        <dbReference type="Proteomes" id="UP000284267"/>
    </source>
</evidence>
<name>A0A415HQ39_9FIRM</name>
<feature type="compositionally biased region" description="Polar residues" evidence="1">
    <location>
        <begin position="223"/>
        <end position="235"/>
    </location>
</feature>
<feature type="region of interest" description="Disordered" evidence="1">
    <location>
        <begin position="197"/>
        <end position="235"/>
    </location>
</feature>
<feature type="region of interest" description="Disordered" evidence="1">
    <location>
        <begin position="154"/>
        <end position="182"/>
    </location>
</feature>
<sequence length="374" mass="43200">MNCLITGRKANNEGRRESKMAKSESTKIEFGYFHDYESEQFAFYRIPKVLFTDEYFRNLSSDAKVLYGLMLDRMALSIRNNWVDNEGKVYIIFTLEQVMEYMNCGKDKGVKILAELDTDKGIGLIERVKRGLGKPTIIYVKSFVYRKEKVLDSAENDNRSQEVGKAEVKSSEKPKSGVLESRSQEFGKTEVWKSEKSKSRVRKNRSTEVGKTDPNNTNYNYTDISNTDRSNTDLINLSDSSEQQSMDLMEEMELFQMNTALVKRNIEYDCLVQRCRLGEQQQLDEIVALIVETISIERENITISGVKYPYQFVKSRLLLLEESHIEYVLDCLHENTREVKNIKAYLLTCLMNSITTIGNYYQAKVNHDMYGGGI</sequence>
<evidence type="ECO:0000313" key="5">
    <source>
        <dbReference type="EMBL" id="RHK95755.1"/>
    </source>
</evidence>
<feature type="domain" description="Replication initiator A N-terminal" evidence="2">
    <location>
        <begin position="42"/>
        <end position="116"/>
    </location>
</feature>
<dbReference type="InterPro" id="IPR010724">
    <property type="entry name" value="RepA_N"/>
</dbReference>
<dbReference type="EMBL" id="QROE01000003">
    <property type="protein sequence ID" value="RHK95755.1"/>
    <property type="molecule type" value="Genomic_DNA"/>
</dbReference>
<protein>
    <submittedName>
        <fullName evidence="5">Uncharacterized protein</fullName>
    </submittedName>
</protein>
<dbReference type="Pfam" id="PF06970">
    <property type="entry name" value="RepA_N"/>
    <property type="match status" value="1"/>
</dbReference>
<evidence type="ECO:0000313" key="4">
    <source>
        <dbReference type="EMBL" id="RGQ07322.1"/>
    </source>
</evidence>